<dbReference type="GeneID" id="20206335"/>
<dbReference type="OrthoDB" id="10057873at2759"/>
<accession>T1FBY6</accession>
<organism evidence="2 3">
    <name type="scientific">Helobdella robusta</name>
    <name type="common">Californian leech</name>
    <dbReference type="NCBI Taxonomy" id="6412"/>
    <lineage>
        <taxon>Eukaryota</taxon>
        <taxon>Metazoa</taxon>
        <taxon>Spiralia</taxon>
        <taxon>Lophotrochozoa</taxon>
        <taxon>Annelida</taxon>
        <taxon>Clitellata</taxon>
        <taxon>Hirudinea</taxon>
        <taxon>Rhynchobdellida</taxon>
        <taxon>Glossiphoniidae</taxon>
        <taxon>Helobdella</taxon>
    </lineage>
</organism>
<evidence type="ECO:0000313" key="3">
    <source>
        <dbReference type="Proteomes" id="UP000015101"/>
    </source>
</evidence>
<dbReference type="HOGENOM" id="CLU_156800_0_0_1"/>
<reference evidence="1 3" key="2">
    <citation type="journal article" date="2013" name="Nature">
        <title>Insights into bilaterian evolution from three spiralian genomes.</title>
        <authorList>
            <person name="Simakov O."/>
            <person name="Marletaz F."/>
            <person name="Cho S.J."/>
            <person name="Edsinger-Gonzales E."/>
            <person name="Havlak P."/>
            <person name="Hellsten U."/>
            <person name="Kuo D.H."/>
            <person name="Larsson T."/>
            <person name="Lv J."/>
            <person name="Arendt D."/>
            <person name="Savage R."/>
            <person name="Osoegawa K."/>
            <person name="de Jong P."/>
            <person name="Grimwood J."/>
            <person name="Chapman J.A."/>
            <person name="Shapiro H."/>
            <person name="Aerts A."/>
            <person name="Otillar R.P."/>
            <person name="Terry A.Y."/>
            <person name="Boore J.L."/>
            <person name="Grigoriev I.V."/>
            <person name="Lindberg D.R."/>
            <person name="Seaver E.C."/>
            <person name="Weisblat D.A."/>
            <person name="Putnam N.H."/>
            <person name="Rokhsar D.S."/>
        </authorList>
    </citation>
    <scope>NUCLEOTIDE SEQUENCE</scope>
</reference>
<proteinExistence type="predicted"/>
<dbReference type="AlphaFoldDB" id="T1FBY6"/>
<dbReference type="InParanoid" id="T1FBY6"/>
<evidence type="ECO:0000313" key="2">
    <source>
        <dbReference type="EnsemblMetazoa" id="HelroP177628"/>
    </source>
</evidence>
<reference evidence="3" key="1">
    <citation type="submission" date="2012-12" db="EMBL/GenBank/DDBJ databases">
        <authorList>
            <person name="Hellsten U."/>
            <person name="Grimwood J."/>
            <person name="Chapman J.A."/>
            <person name="Shapiro H."/>
            <person name="Aerts A."/>
            <person name="Otillar R.P."/>
            <person name="Terry A.Y."/>
            <person name="Boore J.L."/>
            <person name="Simakov O."/>
            <person name="Marletaz F."/>
            <person name="Cho S.-J."/>
            <person name="Edsinger-Gonzales E."/>
            <person name="Havlak P."/>
            <person name="Kuo D.-H."/>
            <person name="Larsson T."/>
            <person name="Lv J."/>
            <person name="Arendt D."/>
            <person name="Savage R."/>
            <person name="Osoegawa K."/>
            <person name="de Jong P."/>
            <person name="Lindberg D.R."/>
            <person name="Seaver E.C."/>
            <person name="Weisblat D.A."/>
            <person name="Putnam N.H."/>
            <person name="Grigoriev I.V."/>
            <person name="Rokhsar D.S."/>
        </authorList>
    </citation>
    <scope>NUCLEOTIDE SEQUENCE</scope>
</reference>
<dbReference type="EnsemblMetazoa" id="HelroT177628">
    <property type="protein sequence ID" value="HelroP177628"/>
    <property type="gene ID" value="HelroG177628"/>
</dbReference>
<dbReference type="Proteomes" id="UP000015101">
    <property type="component" value="Unassembled WGS sequence"/>
</dbReference>
<dbReference type="KEGG" id="hro:HELRODRAFT_177628"/>
<reference evidence="2" key="3">
    <citation type="submission" date="2015-06" db="UniProtKB">
        <authorList>
            <consortium name="EnsemblMetazoa"/>
        </authorList>
    </citation>
    <scope>IDENTIFICATION</scope>
</reference>
<dbReference type="EMBL" id="KB097269">
    <property type="protein sequence ID" value="ESN97957.1"/>
    <property type="molecule type" value="Genomic_DNA"/>
</dbReference>
<keyword evidence="3" id="KW-1185">Reference proteome</keyword>
<name>T1FBY6_HELRO</name>
<dbReference type="SUPFAM" id="SSF140996">
    <property type="entry name" value="Hermes dimerisation domain"/>
    <property type="match status" value="1"/>
</dbReference>
<sequence>MVCDLVSCADLVGIMKDEKELDSTDNEVGQVAESTVQAKKHPNVLEKVKECRKRKATSEVSDMPAKKACIQATVTTCTPLGNSVISQAKVDQLVTNFIVEYMEPMSIVESQPFIELVQGLQPTKKVLSRKTLNG</sequence>
<gene>
    <name evidence="2" type="primary">20206335</name>
    <name evidence="1" type="ORF">HELRODRAFT_177628</name>
</gene>
<evidence type="ECO:0000313" key="1">
    <source>
        <dbReference type="EMBL" id="ESN97957.1"/>
    </source>
</evidence>
<dbReference type="RefSeq" id="XP_009024024.1">
    <property type="nucleotide sequence ID" value="XM_009025776.1"/>
</dbReference>
<protein>
    <submittedName>
        <fullName evidence="1 2">Uncharacterized protein</fullName>
    </submittedName>
</protein>
<dbReference type="EMBL" id="AMQM01006112">
    <property type="status" value="NOT_ANNOTATED_CDS"/>
    <property type="molecule type" value="Genomic_DNA"/>
</dbReference>
<dbReference type="CTD" id="20206335"/>